<comment type="caution">
    <text evidence="1">The sequence shown here is derived from an EMBL/GenBank/DDBJ whole genome shotgun (WGS) entry which is preliminary data.</text>
</comment>
<keyword evidence="2" id="KW-1185">Reference proteome</keyword>
<accession>A0ABV2UMZ5</accession>
<dbReference type="EMBL" id="JBEXIP010000073">
    <property type="protein sequence ID" value="MET8438826.1"/>
    <property type="molecule type" value="Genomic_DNA"/>
</dbReference>
<organism evidence="1 2">
    <name type="scientific">Streptomyces sp. 900116325</name>
    <dbReference type="NCBI Taxonomy" id="3154295"/>
    <lineage>
        <taxon>Bacteria</taxon>
        <taxon>Bacillati</taxon>
        <taxon>Actinomycetota</taxon>
        <taxon>Actinomycetes</taxon>
        <taxon>Kitasatosporales</taxon>
        <taxon>Streptomycetaceae</taxon>
        <taxon>Streptomyces</taxon>
    </lineage>
</organism>
<reference evidence="1 2" key="1">
    <citation type="submission" date="2024-06" db="EMBL/GenBank/DDBJ databases">
        <title>The Natural Products Discovery Center: Release of the First 8490 Sequenced Strains for Exploring Actinobacteria Biosynthetic Diversity.</title>
        <authorList>
            <person name="Kalkreuter E."/>
            <person name="Kautsar S.A."/>
            <person name="Yang D."/>
            <person name="Bader C.D."/>
            <person name="Teijaro C.N."/>
            <person name="Fluegel L."/>
            <person name="Davis C.M."/>
            <person name="Simpson J.R."/>
            <person name="Lauterbach L."/>
            <person name="Steele A.D."/>
            <person name="Gui C."/>
            <person name="Meng S."/>
            <person name="Li G."/>
            <person name="Viehrig K."/>
            <person name="Ye F."/>
            <person name="Su P."/>
            <person name="Kiefer A.F."/>
            <person name="Nichols A."/>
            <person name="Cepeda A.J."/>
            <person name="Yan W."/>
            <person name="Fan B."/>
            <person name="Jiang Y."/>
            <person name="Adhikari A."/>
            <person name="Zheng C.-J."/>
            <person name="Schuster L."/>
            <person name="Cowan T.M."/>
            <person name="Smanski M.J."/>
            <person name="Chevrette M.G."/>
            <person name="De Carvalho L.P.S."/>
            <person name="Shen B."/>
        </authorList>
    </citation>
    <scope>NUCLEOTIDE SEQUENCE [LARGE SCALE GENOMIC DNA]</scope>
    <source>
        <strain evidence="1 2">NPDC005137</strain>
    </source>
</reference>
<name>A0ABV2UMZ5_9ACTN</name>
<gene>
    <name evidence="1" type="ORF">ABZV61_40390</name>
</gene>
<protein>
    <submittedName>
        <fullName evidence="1">Uncharacterized protein</fullName>
    </submittedName>
</protein>
<dbReference type="RefSeq" id="WP_356713234.1">
    <property type="nucleotide sequence ID" value="NZ_JBEXIP010000073.1"/>
</dbReference>
<proteinExistence type="predicted"/>
<evidence type="ECO:0000313" key="1">
    <source>
        <dbReference type="EMBL" id="MET8438826.1"/>
    </source>
</evidence>
<evidence type="ECO:0000313" key="2">
    <source>
        <dbReference type="Proteomes" id="UP001550044"/>
    </source>
</evidence>
<dbReference type="Proteomes" id="UP001550044">
    <property type="component" value="Unassembled WGS sequence"/>
</dbReference>
<sequence length="47" mass="5093">MVNVYRSLNARYSITVWMNASVNGAIAGINESTWKARSGTRMDSAAA</sequence>